<name>A0ACB8VMQ3_9TELE</name>
<accession>A0ACB8VMQ3</accession>
<keyword evidence="2" id="KW-1185">Reference proteome</keyword>
<evidence type="ECO:0000313" key="2">
    <source>
        <dbReference type="Proteomes" id="UP000831701"/>
    </source>
</evidence>
<dbReference type="Proteomes" id="UP000831701">
    <property type="component" value="Chromosome 19"/>
</dbReference>
<protein>
    <submittedName>
        <fullName evidence="1">Uncharacterized protein</fullName>
    </submittedName>
</protein>
<comment type="caution">
    <text evidence="1">The sequence shown here is derived from an EMBL/GenBank/DDBJ whole genome shotgun (WGS) entry which is preliminary data.</text>
</comment>
<evidence type="ECO:0000313" key="1">
    <source>
        <dbReference type="EMBL" id="KAI3356679.1"/>
    </source>
</evidence>
<dbReference type="EMBL" id="CM041549">
    <property type="protein sequence ID" value="KAI3356679.1"/>
    <property type="molecule type" value="Genomic_DNA"/>
</dbReference>
<proteinExistence type="predicted"/>
<gene>
    <name evidence="1" type="ORF">L3Q82_003365</name>
</gene>
<organism evidence="1 2">
    <name type="scientific">Scortum barcoo</name>
    <name type="common">barcoo grunter</name>
    <dbReference type="NCBI Taxonomy" id="214431"/>
    <lineage>
        <taxon>Eukaryota</taxon>
        <taxon>Metazoa</taxon>
        <taxon>Chordata</taxon>
        <taxon>Craniata</taxon>
        <taxon>Vertebrata</taxon>
        <taxon>Euteleostomi</taxon>
        <taxon>Actinopterygii</taxon>
        <taxon>Neopterygii</taxon>
        <taxon>Teleostei</taxon>
        <taxon>Neoteleostei</taxon>
        <taxon>Acanthomorphata</taxon>
        <taxon>Eupercaria</taxon>
        <taxon>Centrarchiformes</taxon>
        <taxon>Terapontoidei</taxon>
        <taxon>Terapontidae</taxon>
        <taxon>Scortum</taxon>
    </lineage>
</organism>
<sequence>MDLPAWVVSLLEGGPTSPFRAEPGRVPWAKTQATRLACRAPTQAWLQGGAPGNANPGDMLHLTAGRVGSLVARRAAIALSTSSVRMASHGHDVAEMVDMSQPLYWDRLDTPLPDRPFKDALTATDKSLKQKEKGPWSQLTKEEKIALYRLTFCQTYAEMKRPTQEWKTVLGGVFIFLGFTGLLVWWQSAYVYPKRPKTFDEEWQAKQIKRMLDMRINPIEGFAAKWDYEKGQWK</sequence>
<reference evidence="1" key="1">
    <citation type="submission" date="2022-04" db="EMBL/GenBank/DDBJ databases">
        <title>Jade perch genome.</title>
        <authorList>
            <person name="Chao B."/>
        </authorList>
    </citation>
    <scope>NUCLEOTIDE SEQUENCE</scope>
    <source>
        <strain evidence="1">CB-2022</strain>
    </source>
</reference>